<evidence type="ECO:0000259" key="2">
    <source>
        <dbReference type="PROSITE" id="PS50887"/>
    </source>
</evidence>
<name>A0A1D7QYX9_9BACI</name>
<dbReference type="Proteomes" id="UP000094463">
    <property type="component" value="Chromosome"/>
</dbReference>
<dbReference type="SMART" id="SM00267">
    <property type="entry name" value="GGDEF"/>
    <property type="match status" value="1"/>
</dbReference>
<keyword evidence="1" id="KW-1133">Transmembrane helix</keyword>
<dbReference type="Pfam" id="PF00990">
    <property type="entry name" value="GGDEF"/>
    <property type="match status" value="1"/>
</dbReference>
<dbReference type="CDD" id="cd01949">
    <property type="entry name" value="GGDEF"/>
    <property type="match status" value="1"/>
</dbReference>
<dbReference type="AlphaFoldDB" id="A0A1D7QYX9"/>
<keyword evidence="1" id="KW-0472">Membrane</keyword>
<dbReference type="OrthoDB" id="9759607at2"/>
<dbReference type="SUPFAM" id="SSF55073">
    <property type="entry name" value="Nucleotide cyclase"/>
    <property type="match status" value="1"/>
</dbReference>
<evidence type="ECO:0000313" key="4">
    <source>
        <dbReference type="Proteomes" id="UP000094463"/>
    </source>
</evidence>
<dbReference type="InterPro" id="IPR029150">
    <property type="entry name" value="dCache_3"/>
</dbReference>
<dbReference type="PROSITE" id="PS50887">
    <property type="entry name" value="GGDEF"/>
    <property type="match status" value="1"/>
</dbReference>
<dbReference type="Pfam" id="PF14827">
    <property type="entry name" value="dCache_3"/>
    <property type="match status" value="1"/>
</dbReference>
<feature type="transmembrane region" description="Helical" evidence="1">
    <location>
        <begin position="12"/>
        <end position="30"/>
    </location>
</feature>
<dbReference type="GO" id="GO:0052621">
    <property type="term" value="F:diguanylate cyclase activity"/>
    <property type="evidence" value="ECO:0007669"/>
    <property type="project" value="TreeGrafter"/>
</dbReference>
<dbReference type="InterPro" id="IPR000160">
    <property type="entry name" value="GGDEF_dom"/>
</dbReference>
<sequence>MWKLIQKKRSFLTVLFFISFTWIAANLFVLNSHEQEETRYVQAEMDIFTSELESITTTYQEFAQFIFNTTINQEAITSLLHVANHATGNERDGLRSEVFDLLEGPYEDMMQFNFRQLHLHLDDGTSFLRMHDPDTYGDSLYGFRPMIEDAQMKKAPVSGYEEGRSFNGYRFVFPLFHNDELVGSGEISLSLLAAIGIINDIYPMDNTQFILHQDKVEDTILDTYQSNYIPSFISTDYVFDRDSTIFGSNEDRYDIYKSYEVQQTIRQEARAQLPDHEPFHFSLSHDERGFLVQFIPIANYEEEAIGYFISALEDDRVEVIRMQRNRELTYINGFFLILTLFFTILYFDRRKINQLATTDLLTGLMNRRAFIRAADHHLKASAKSGEPLAIALMDIDHFKQINDTYGHDAGDTALKEIAQLFNNALDQQDLSARWGGEEFIVLMPSTHAKEAEIRLDAIRDQITRHTFLNRSTITISIGVTDLHGRKERLEHLITEADSALYSAKDLGRNQVFCFEPPDQT</sequence>
<dbReference type="InterPro" id="IPR050469">
    <property type="entry name" value="Diguanylate_Cyclase"/>
</dbReference>
<dbReference type="InterPro" id="IPR043128">
    <property type="entry name" value="Rev_trsase/Diguanyl_cyclase"/>
</dbReference>
<feature type="domain" description="GGDEF" evidence="2">
    <location>
        <begin position="386"/>
        <end position="516"/>
    </location>
</feature>
<feature type="transmembrane region" description="Helical" evidence="1">
    <location>
        <begin position="328"/>
        <end position="347"/>
    </location>
</feature>
<evidence type="ECO:0000313" key="3">
    <source>
        <dbReference type="EMBL" id="AOM84211.1"/>
    </source>
</evidence>
<dbReference type="Gene3D" id="3.30.70.270">
    <property type="match status" value="1"/>
</dbReference>
<dbReference type="PANTHER" id="PTHR45138:SF9">
    <property type="entry name" value="DIGUANYLATE CYCLASE DGCM-RELATED"/>
    <property type="match status" value="1"/>
</dbReference>
<dbReference type="PANTHER" id="PTHR45138">
    <property type="entry name" value="REGULATORY COMPONENTS OF SENSORY TRANSDUCTION SYSTEM"/>
    <property type="match status" value="1"/>
</dbReference>
<organism evidence="3 4">
    <name type="scientific">Salisediminibacterium beveridgei</name>
    <dbReference type="NCBI Taxonomy" id="632773"/>
    <lineage>
        <taxon>Bacteria</taxon>
        <taxon>Bacillati</taxon>
        <taxon>Bacillota</taxon>
        <taxon>Bacilli</taxon>
        <taxon>Bacillales</taxon>
        <taxon>Bacillaceae</taxon>
        <taxon>Salisediminibacterium</taxon>
    </lineage>
</organism>
<dbReference type="STRING" id="632773.BBEV_2886"/>
<dbReference type="RefSeq" id="WP_069366112.1">
    <property type="nucleotide sequence ID" value="NZ_CP012502.1"/>
</dbReference>
<reference evidence="3 4" key="1">
    <citation type="submission" date="2015-08" db="EMBL/GenBank/DDBJ databases">
        <title>The complete genome sequence of Bacillus beveridgei MLTeJB.</title>
        <authorList>
            <person name="Hanson T.E."/>
            <person name="Mesa C."/>
            <person name="Basesman S.M."/>
            <person name="Oremland R.S."/>
        </authorList>
    </citation>
    <scope>NUCLEOTIDE SEQUENCE [LARGE SCALE GENOMIC DNA]</scope>
    <source>
        <strain evidence="3 4">MLTeJB</strain>
    </source>
</reference>
<dbReference type="PATRIC" id="fig|632773.3.peg.3021"/>
<dbReference type="InterPro" id="IPR029787">
    <property type="entry name" value="Nucleotide_cyclase"/>
</dbReference>
<dbReference type="FunFam" id="3.30.70.270:FF:000001">
    <property type="entry name" value="Diguanylate cyclase domain protein"/>
    <property type="match status" value="1"/>
</dbReference>
<proteinExistence type="predicted"/>
<dbReference type="NCBIfam" id="TIGR00254">
    <property type="entry name" value="GGDEF"/>
    <property type="match status" value="1"/>
</dbReference>
<keyword evidence="4" id="KW-1185">Reference proteome</keyword>
<dbReference type="KEGG" id="bbev:BBEV_2886"/>
<dbReference type="EMBL" id="CP012502">
    <property type="protein sequence ID" value="AOM84211.1"/>
    <property type="molecule type" value="Genomic_DNA"/>
</dbReference>
<accession>A0A1D7QYX9</accession>
<protein>
    <submittedName>
        <fullName evidence="3">Response regulator, PleD-like</fullName>
    </submittedName>
</protein>
<evidence type="ECO:0000256" key="1">
    <source>
        <dbReference type="SAM" id="Phobius"/>
    </source>
</evidence>
<gene>
    <name evidence="3" type="primary">pleD-4</name>
    <name evidence="3" type="ORF">BBEV_2886</name>
</gene>
<keyword evidence="1" id="KW-0812">Transmembrane</keyword>